<feature type="chain" id="PRO_5043663419" evidence="2">
    <location>
        <begin position="26"/>
        <end position="142"/>
    </location>
</feature>
<keyword evidence="2" id="KW-0732">Signal</keyword>
<dbReference type="PROSITE" id="PS51257">
    <property type="entry name" value="PROKAR_LIPOPROTEIN"/>
    <property type="match status" value="1"/>
</dbReference>
<sequence length="142" mass="14511">MARPVHAALLPLLLAACLLFQLADCSRPPPSSPEKPRNHAAAVVPRPALPRDAPHEHDATESDESTSRARSEDGATTTSSSSSATTTSFVLRGNAYHHDGSVSGGISQSAAEGVVEGGDSAAGPSCHSNDVHNRPCPPASKG</sequence>
<accession>A0AAV5CDJ5</accession>
<feature type="compositionally biased region" description="Low complexity" evidence="1">
    <location>
        <begin position="75"/>
        <end position="88"/>
    </location>
</feature>
<evidence type="ECO:0000313" key="4">
    <source>
        <dbReference type="Proteomes" id="UP001054889"/>
    </source>
</evidence>
<dbReference type="EMBL" id="BQKI01000006">
    <property type="protein sequence ID" value="GJM96397.1"/>
    <property type="molecule type" value="Genomic_DNA"/>
</dbReference>
<feature type="signal peptide" evidence="2">
    <location>
        <begin position="1"/>
        <end position="25"/>
    </location>
</feature>
<name>A0AAV5CDJ5_ELECO</name>
<evidence type="ECO:0000256" key="2">
    <source>
        <dbReference type="SAM" id="SignalP"/>
    </source>
</evidence>
<evidence type="ECO:0000313" key="3">
    <source>
        <dbReference type="EMBL" id="GJM96397.1"/>
    </source>
</evidence>
<feature type="compositionally biased region" description="Basic and acidic residues" evidence="1">
    <location>
        <begin position="52"/>
        <end position="73"/>
    </location>
</feature>
<comment type="caution">
    <text evidence="3">The sequence shown here is derived from an EMBL/GenBank/DDBJ whole genome shotgun (WGS) entry which is preliminary data.</text>
</comment>
<evidence type="ECO:0000256" key="1">
    <source>
        <dbReference type="SAM" id="MobiDB-lite"/>
    </source>
</evidence>
<reference evidence="3" key="1">
    <citation type="journal article" date="2018" name="DNA Res.">
        <title>Multiple hybrid de novo genome assembly of finger millet, an orphan allotetraploid crop.</title>
        <authorList>
            <person name="Hatakeyama M."/>
            <person name="Aluri S."/>
            <person name="Balachadran M.T."/>
            <person name="Sivarajan S.R."/>
            <person name="Patrignani A."/>
            <person name="Gruter S."/>
            <person name="Poveda L."/>
            <person name="Shimizu-Inatsugi R."/>
            <person name="Baeten J."/>
            <person name="Francoijs K.J."/>
            <person name="Nataraja K.N."/>
            <person name="Reddy Y.A.N."/>
            <person name="Phadnis S."/>
            <person name="Ravikumar R.L."/>
            <person name="Schlapbach R."/>
            <person name="Sreeman S.M."/>
            <person name="Shimizu K.K."/>
        </authorList>
    </citation>
    <scope>NUCLEOTIDE SEQUENCE</scope>
</reference>
<keyword evidence="4" id="KW-1185">Reference proteome</keyword>
<dbReference type="Proteomes" id="UP001054889">
    <property type="component" value="Unassembled WGS sequence"/>
</dbReference>
<gene>
    <name evidence="3" type="primary">ga13226</name>
    <name evidence="3" type="ORF">PR202_ga13226</name>
</gene>
<feature type="region of interest" description="Disordered" evidence="1">
    <location>
        <begin position="26"/>
        <end position="142"/>
    </location>
</feature>
<reference evidence="3" key="2">
    <citation type="submission" date="2021-12" db="EMBL/GenBank/DDBJ databases">
        <title>Resequencing data analysis of finger millet.</title>
        <authorList>
            <person name="Hatakeyama M."/>
            <person name="Aluri S."/>
            <person name="Balachadran M.T."/>
            <person name="Sivarajan S.R."/>
            <person name="Poveda L."/>
            <person name="Shimizu-Inatsugi R."/>
            <person name="Schlapbach R."/>
            <person name="Sreeman S.M."/>
            <person name="Shimizu K.K."/>
        </authorList>
    </citation>
    <scope>NUCLEOTIDE SEQUENCE</scope>
</reference>
<proteinExistence type="predicted"/>
<organism evidence="3 4">
    <name type="scientific">Eleusine coracana subsp. coracana</name>
    <dbReference type="NCBI Taxonomy" id="191504"/>
    <lineage>
        <taxon>Eukaryota</taxon>
        <taxon>Viridiplantae</taxon>
        <taxon>Streptophyta</taxon>
        <taxon>Embryophyta</taxon>
        <taxon>Tracheophyta</taxon>
        <taxon>Spermatophyta</taxon>
        <taxon>Magnoliopsida</taxon>
        <taxon>Liliopsida</taxon>
        <taxon>Poales</taxon>
        <taxon>Poaceae</taxon>
        <taxon>PACMAD clade</taxon>
        <taxon>Chloridoideae</taxon>
        <taxon>Cynodonteae</taxon>
        <taxon>Eleusininae</taxon>
        <taxon>Eleusine</taxon>
    </lineage>
</organism>
<protein>
    <submittedName>
        <fullName evidence="3">Uncharacterized protein</fullName>
    </submittedName>
</protein>
<dbReference type="AlphaFoldDB" id="A0AAV5CDJ5"/>